<accession>A0A9X9M530</accession>
<evidence type="ECO:0000313" key="1">
    <source>
        <dbReference type="EMBL" id="VCX36787.1"/>
    </source>
</evidence>
<dbReference type="Proteomes" id="UP000269945">
    <property type="component" value="Unassembled WGS sequence"/>
</dbReference>
<comment type="caution">
    <text evidence="1">The sequence shown here is derived from an EMBL/GenBank/DDBJ whole genome shotgun (WGS) entry which is preliminary data.</text>
</comment>
<keyword evidence="2" id="KW-1185">Reference proteome</keyword>
<gene>
    <name evidence="1" type="ORF">BN2614_LOCUS2</name>
</gene>
<dbReference type="EMBL" id="CYRY02042823">
    <property type="protein sequence ID" value="VCX36787.1"/>
    <property type="molecule type" value="Genomic_DNA"/>
</dbReference>
<dbReference type="AlphaFoldDB" id="A0A9X9M530"/>
<evidence type="ECO:0000313" key="2">
    <source>
        <dbReference type="Proteomes" id="UP000269945"/>
    </source>
</evidence>
<organism evidence="1 2">
    <name type="scientific">Gulo gulo</name>
    <name type="common">Wolverine</name>
    <name type="synonym">Gluton</name>
    <dbReference type="NCBI Taxonomy" id="48420"/>
    <lineage>
        <taxon>Eukaryota</taxon>
        <taxon>Metazoa</taxon>
        <taxon>Chordata</taxon>
        <taxon>Craniata</taxon>
        <taxon>Vertebrata</taxon>
        <taxon>Euteleostomi</taxon>
        <taxon>Mammalia</taxon>
        <taxon>Eutheria</taxon>
        <taxon>Laurasiatheria</taxon>
        <taxon>Carnivora</taxon>
        <taxon>Caniformia</taxon>
        <taxon>Musteloidea</taxon>
        <taxon>Mustelidae</taxon>
        <taxon>Guloninae</taxon>
        <taxon>Gulo</taxon>
    </lineage>
</organism>
<proteinExistence type="predicted"/>
<reference evidence="1 2" key="1">
    <citation type="submission" date="2018-10" db="EMBL/GenBank/DDBJ databases">
        <authorList>
            <person name="Ekblom R."/>
            <person name="Jareborg N."/>
        </authorList>
    </citation>
    <scope>NUCLEOTIDE SEQUENCE [LARGE SCALE GENOMIC DNA]</scope>
    <source>
        <tissue evidence="1">Muscle</tissue>
    </source>
</reference>
<name>A0A9X9M530_GULGU</name>
<sequence length="53" mass="5948">MGLPVMGPEMIILVPQPDDTFTSGDREARSGASLRSQFPWRLAEVTFQHLFLT</sequence>
<protein>
    <submittedName>
        <fullName evidence="1">Uncharacterized protein</fullName>
    </submittedName>
</protein>